<accession>A0A2U1E3S3</accession>
<reference evidence="1 2" key="1">
    <citation type="submission" date="2018-04" db="EMBL/GenBank/DDBJ databases">
        <title>Genomic Encyclopedia of Type Strains, Phase IV (KMG-IV): sequencing the most valuable type-strain genomes for metagenomic binning, comparative biology and taxonomic classification.</title>
        <authorList>
            <person name="Goeker M."/>
        </authorList>
    </citation>
    <scope>NUCLEOTIDE SEQUENCE [LARGE SCALE GENOMIC DNA]</scope>
    <source>
        <strain evidence="1 2">DSM 20705</strain>
    </source>
</reference>
<evidence type="ECO:0008006" key="3">
    <source>
        <dbReference type="Google" id="ProtNLM"/>
    </source>
</evidence>
<evidence type="ECO:0000313" key="1">
    <source>
        <dbReference type="EMBL" id="PVY94545.1"/>
    </source>
</evidence>
<dbReference type="InterPro" id="IPR007546">
    <property type="entry name" value="DUF503"/>
</dbReference>
<dbReference type="InterPro" id="IPR036746">
    <property type="entry name" value="TT1725-like_sf"/>
</dbReference>
<keyword evidence="2" id="KW-1185">Reference proteome</keyword>
<dbReference type="PANTHER" id="PTHR36441:SF1">
    <property type="entry name" value="DUF503 DOMAIN-CONTAINING PROTEIN"/>
    <property type="match status" value="1"/>
</dbReference>
<dbReference type="SUPFAM" id="SSF103007">
    <property type="entry name" value="Hypothetical protein TT1725"/>
    <property type="match status" value="1"/>
</dbReference>
<name>A0A2U1E3S3_9FIRM</name>
<dbReference type="Proteomes" id="UP000245793">
    <property type="component" value="Unassembled WGS sequence"/>
</dbReference>
<evidence type="ECO:0000313" key="2">
    <source>
        <dbReference type="Proteomes" id="UP000245793"/>
    </source>
</evidence>
<dbReference type="Pfam" id="PF04456">
    <property type="entry name" value="DUF503"/>
    <property type="match status" value="1"/>
</dbReference>
<sequence length="93" mass="10934">MRVIAVNIIFRLYEVFSLKEKRSIKRKVIERIKNKFNISIAETGSMDSLTTLEISFSAVSNDYKHLDEIYQNVINFIESNFVLEIVDVQKEFL</sequence>
<dbReference type="EMBL" id="QEKV01000004">
    <property type="protein sequence ID" value="PVY94545.1"/>
    <property type="molecule type" value="Genomic_DNA"/>
</dbReference>
<gene>
    <name evidence="1" type="ORF">C7381_10450</name>
</gene>
<dbReference type="PANTHER" id="PTHR36441">
    <property type="entry name" value="HYPOTHETICAL CYTOSOLIC PROTEIN"/>
    <property type="match status" value="1"/>
</dbReference>
<comment type="caution">
    <text evidence="1">The sequence shown here is derived from an EMBL/GenBank/DDBJ whole genome shotgun (WGS) entry which is preliminary data.</text>
</comment>
<organism evidence="1 2">
    <name type="scientific">Ezakiella coagulans</name>
    <dbReference type="NCBI Taxonomy" id="46507"/>
    <lineage>
        <taxon>Bacteria</taxon>
        <taxon>Bacillati</taxon>
        <taxon>Bacillota</taxon>
        <taxon>Tissierellia</taxon>
        <taxon>Ezakiella</taxon>
    </lineage>
</organism>
<dbReference type="Gene3D" id="3.30.70.1120">
    <property type="entry name" value="TT1725-like"/>
    <property type="match status" value="1"/>
</dbReference>
<proteinExistence type="predicted"/>
<protein>
    <recommendedName>
        <fullName evidence="3">DUF503 domain-containing protein</fullName>
    </recommendedName>
</protein>
<dbReference type="AlphaFoldDB" id="A0A2U1E3S3"/>
<dbReference type="RefSeq" id="WP_116479988.1">
    <property type="nucleotide sequence ID" value="NZ_QEKV01000004.1"/>
</dbReference>